<evidence type="ECO:0000313" key="1">
    <source>
        <dbReference type="Proteomes" id="UP000095283"/>
    </source>
</evidence>
<dbReference type="AlphaFoldDB" id="A0A1I7WUE5"/>
<keyword evidence="1" id="KW-1185">Reference proteome</keyword>
<dbReference type="Proteomes" id="UP000095283">
    <property type="component" value="Unplaced"/>
</dbReference>
<reference evidence="2" key="1">
    <citation type="submission" date="2016-11" db="UniProtKB">
        <authorList>
            <consortium name="WormBaseParasite"/>
        </authorList>
    </citation>
    <scope>IDENTIFICATION</scope>
</reference>
<protein>
    <submittedName>
        <fullName evidence="2">Uncharacterized protein</fullName>
    </submittedName>
</protein>
<dbReference type="WBParaSite" id="Hba_08749">
    <property type="protein sequence ID" value="Hba_08749"/>
    <property type="gene ID" value="Hba_08749"/>
</dbReference>
<sequence>MYFWINFRVQCYFYHEILRLHICIRTKCYQNEFSFKINIFKILDPESTSRIQLYQLVCKISIKGRIVRKMYNNNYNFFLN</sequence>
<accession>A0A1I7WUE5</accession>
<name>A0A1I7WUE5_HETBA</name>
<organism evidence="1 2">
    <name type="scientific">Heterorhabditis bacteriophora</name>
    <name type="common">Entomopathogenic nematode worm</name>
    <dbReference type="NCBI Taxonomy" id="37862"/>
    <lineage>
        <taxon>Eukaryota</taxon>
        <taxon>Metazoa</taxon>
        <taxon>Ecdysozoa</taxon>
        <taxon>Nematoda</taxon>
        <taxon>Chromadorea</taxon>
        <taxon>Rhabditida</taxon>
        <taxon>Rhabditina</taxon>
        <taxon>Rhabditomorpha</taxon>
        <taxon>Strongyloidea</taxon>
        <taxon>Heterorhabditidae</taxon>
        <taxon>Heterorhabditis</taxon>
    </lineage>
</organism>
<proteinExistence type="predicted"/>
<evidence type="ECO:0000313" key="2">
    <source>
        <dbReference type="WBParaSite" id="Hba_08749"/>
    </source>
</evidence>